<feature type="transmembrane region" description="Helical" evidence="8">
    <location>
        <begin position="362"/>
        <end position="385"/>
    </location>
</feature>
<dbReference type="STRING" id="872965.SE16_01125"/>
<feature type="transmembrane region" description="Helical" evidence="8">
    <location>
        <begin position="310"/>
        <end position="341"/>
    </location>
</feature>
<evidence type="ECO:0000256" key="4">
    <source>
        <dbReference type="ARBA" id="ARBA00022692"/>
    </source>
</evidence>
<keyword evidence="2" id="KW-0813">Transport</keyword>
<reference evidence="9 10" key="1">
    <citation type="journal article" date="2015" name="Genome Announc.">
        <title>Draft Genome Sequence of a Heterotrophic Facultative Anaerobic Thermophilic Bacterium, Ardenticatena maritima Strain 110ST.</title>
        <authorList>
            <person name="Kawaichi S."/>
            <person name="Yoshida T."/>
            <person name="Sako Y."/>
            <person name="Nakamura R."/>
        </authorList>
    </citation>
    <scope>NUCLEOTIDE SEQUENCE [LARGE SCALE GENOMIC DNA]</scope>
    <source>
        <strain evidence="9 10">110S</strain>
    </source>
</reference>
<evidence type="ECO:0000256" key="3">
    <source>
        <dbReference type="ARBA" id="ARBA00022475"/>
    </source>
</evidence>
<keyword evidence="7 8" id="KW-0472">Membrane</keyword>
<gene>
    <name evidence="9" type="primary">trkH</name>
    <name evidence="9" type="ORF">ARMA_1721</name>
</gene>
<comment type="caution">
    <text evidence="9">The sequence shown here is derived from an EMBL/GenBank/DDBJ whole genome shotgun (WGS) entry which is preliminary data.</text>
</comment>
<dbReference type="Pfam" id="PF02386">
    <property type="entry name" value="TrkH"/>
    <property type="match status" value="1"/>
</dbReference>
<dbReference type="InterPro" id="IPR003445">
    <property type="entry name" value="Cat_transpt"/>
</dbReference>
<dbReference type="FunCoup" id="A0A0M9UCU4">
    <property type="interactions" value="219"/>
</dbReference>
<evidence type="ECO:0000256" key="8">
    <source>
        <dbReference type="SAM" id="Phobius"/>
    </source>
</evidence>
<dbReference type="OrthoDB" id="9810952at2"/>
<feature type="transmembrane region" description="Helical" evidence="8">
    <location>
        <begin position="90"/>
        <end position="114"/>
    </location>
</feature>
<evidence type="ECO:0000313" key="10">
    <source>
        <dbReference type="Proteomes" id="UP000037784"/>
    </source>
</evidence>
<accession>A0A0M9UCU4</accession>
<sequence>MAMDTTSETYFVEAQLSQHSPLARRNATILVVGFAAIILVGTFLLMLPASSAMERPLTFMEALFTATSATTVTGLVVLTTATDLSLFGQLVVLLLIEVGGVGFIAFSVVLFALIGRRLGVAERMLVQQSLGVMEAERIVRFTIYVLGVTIGVQLVGALLLWVRWAPTEGVARGAYLALFHAVSAFCNAGFDLFAGTGSVLFGYGRDPWTLTVMMALIVIGGLGILVIMDLITYPRDRRLSVHTRLMLTGSAVLILAGFAIVFFDDLFGGHAFAGMTTWERFWTSLFTVVSARTAGLTIVPMDQLSEASALVVMVSMFIGGAPASMAGGVTLSTIAVIWVAVRSTVRGLPQAVVFGRVLPLETIAKAMAIMTVGTLLCFTITLALLTDRTGAMFPVAFEVVSAFSNTGYSLGITGDLDTFGRLLIVFTMFWGRLGPLTLVVMLAQRERPTLVHYPTEQIVIG</sequence>
<dbReference type="Proteomes" id="UP000037784">
    <property type="component" value="Unassembled WGS sequence"/>
</dbReference>
<keyword evidence="10" id="KW-1185">Reference proteome</keyword>
<protein>
    <submittedName>
        <fullName evidence="9">Trk system potassium uptake protein TrkH</fullName>
    </submittedName>
</protein>
<evidence type="ECO:0000256" key="2">
    <source>
        <dbReference type="ARBA" id="ARBA00022448"/>
    </source>
</evidence>
<evidence type="ECO:0000256" key="6">
    <source>
        <dbReference type="ARBA" id="ARBA00023065"/>
    </source>
</evidence>
<evidence type="ECO:0000256" key="5">
    <source>
        <dbReference type="ARBA" id="ARBA00022989"/>
    </source>
</evidence>
<keyword evidence="3" id="KW-1003">Cell membrane</keyword>
<comment type="subcellular location">
    <subcellularLocation>
        <location evidence="1">Cell membrane</location>
        <topology evidence="1">Multi-pass membrane protein</topology>
    </subcellularLocation>
</comment>
<feature type="transmembrane region" description="Helical" evidence="8">
    <location>
        <begin position="141"/>
        <end position="162"/>
    </location>
</feature>
<dbReference type="InParanoid" id="A0A0M9UCU4"/>
<evidence type="ECO:0000256" key="7">
    <source>
        <dbReference type="ARBA" id="ARBA00023136"/>
    </source>
</evidence>
<organism evidence="9 10">
    <name type="scientific">Ardenticatena maritima</name>
    <dbReference type="NCBI Taxonomy" id="872965"/>
    <lineage>
        <taxon>Bacteria</taxon>
        <taxon>Bacillati</taxon>
        <taxon>Chloroflexota</taxon>
        <taxon>Ardenticatenia</taxon>
        <taxon>Ardenticatenales</taxon>
        <taxon>Ardenticatenaceae</taxon>
        <taxon>Ardenticatena</taxon>
    </lineage>
</organism>
<dbReference type="EMBL" id="BBZA01000136">
    <property type="protein sequence ID" value="GAP63298.1"/>
    <property type="molecule type" value="Genomic_DNA"/>
</dbReference>
<keyword evidence="4 8" id="KW-0812">Transmembrane</keyword>
<feature type="transmembrane region" description="Helical" evidence="8">
    <location>
        <begin position="208"/>
        <end position="233"/>
    </location>
</feature>
<dbReference type="GO" id="GO:0008324">
    <property type="term" value="F:monoatomic cation transmembrane transporter activity"/>
    <property type="evidence" value="ECO:0007669"/>
    <property type="project" value="InterPro"/>
</dbReference>
<dbReference type="AlphaFoldDB" id="A0A0M9UCU4"/>
<dbReference type="RefSeq" id="WP_054493153.1">
    <property type="nucleotide sequence ID" value="NZ_BBZA01000136.1"/>
</dbReference>
<reference evidence="10" key="2">
    <citation type="submission" date="2015-08" db="EMBL/GenBank/DDBJ databases">
        <title>Draft Genome Sequence of a Heterotrophic Facultative Anaerobic Bacterium Ardenticatena maritima Strain 110S.</title>
        <authorList>
            <person name="Kawaichi S."/>
            <person name="Yoshida T."/>
            <person name="Sako Y."/>
            <person name="Nakamura R."/>
        </authorList>
    </citation>
    <scope>NUCLEOTIDE SEQUENCE [LARGE SCALE GENOMIC DNA]</scope>
    <source>
        <strain evidence="10">110S</strain>
    </source>
</reference>
<feature type="transmembrane region" description="Helical" evidence="8">
    <location>
        <begin position="59"/>
        <end position="78"/>
    </location>
</feature>
<proteinExistence type="predicted"/>
<feature type="transmembrane region" description="Helical" evidence="8">
    <location>
        <begin position="174"/>
        <end position="196"/>
    </location>
</feature>
<dbReference type="GO" id="GO:0005886">
    <property type="term" value="C:plasma membrane"/>
    <property type="evidence" value="ECO:0007669"/>
    <property type="project" value="UniProtKB-SubCell"/>
</dbReference>
<keyword evidence="5 8" id="KW-1133">Transmembrane helix</keyword>
<keyword evidence="6" id="KW-0406">Ion transport</keyword>
<name>A0A0M9UCU4_9CHLR</name>
<dbReference type="PANTHER" id="PTHR32024:SF1">
    <property type="entry name" value="KTR SYSTEM POTASSIUM UPTAKE PROTEIN B"/>
    <property type="match status" value="1"/>
</dbReference>
<dbReference type="GO" id="GO:0030001">
    <property type="term" value="P:metal ion transport"/>
    <property type="evidence" value="ECO:0007669"/>
    <property type="project" value="UniProtKB-ARBA"/>
</dbReference>
<feature type="transmembrane region" description="Helical" evidence="8">
    <location>
        <begin position="422"/>
        <end position="443"/>
    </location>
</feature>
<feature type="transmembrane region" description="Helical" evidence="8">
    <location>
        <begin position="27"/>
        <end position="47"/>
    </location>
</feature>
<evidence type="ECO:0000256" key="1">
    <source>
        <dbReference type="ARBA" id="ARBA00004651"/>
    </source>
</evidence>
<dbReference type="PANTHER" id="PTHR32024">
    <property type="entry name" value="TRK SYSTEM POTASSIUM UPTAKE PROTEIN TRKG-RELATED"/>
    <property type="match status" value="1"/>
</dbReference>
<feature type="transmembrane region" description="Helical" evidence="8">
    <location>
        <begin position="245"/>
        <end position="263"/>
    </location>
</feature>
<evidence type="ECO:0000313" key="9">
    <source>
        <dbReference type="EMBL" id="GAP63298.1"/>
    </source>
</evidence>